<evidence type="ECO:0000256" key="1">
    <source>
        <dbReference type="SAM" id="MobiDB-lite"/>
    </source>
</evidence>
<dbReference type="Proteomes" id="UP000612055">
    <property type="component" value="Unassembled WGS sequence"/>
</dbReference>
<accession>A0A836BZY4</accession>
<evidence type="ECO:0000313" key="2">
    <source>
        <dbReference type="EMBL" id="KAG2493884.1"/>
    </source>
</evidence>
<reference evidence="2" key="1">
    <citation type="journal article" date="2020" name="bioRxiv">
        <title>Comparative genomics of Chlamydomonas.</title>
        <authorList>
            <person name="Craig R.J."/>
            <person name="Hasan A.R."/>
            <person name="Ness R.W."/>
            <person name="Keightley P.D."/>
        </authorList>
    </citation>
    <scope>NUCLEOTIDE SEQUENCE</scope>
    <source>
        <strain evidence="2">CCAP 11/70</strain>
    </source>
</reference>
<feature type="compositionally biased region" description="Pro residues" evidence="1">
    <location>
        <begin position="22"/>
        <end position="49"/>
    </location>
</feature>
<sequence length="367" mass="40155">MALLKYKPDGSFDVVRAGQGPGPGPWAPGPGPGPWAPGPGPGPRAPGPGPRASGPGPRAPGLLPVAAVIANCRLLWHDRASLYFRNHTALVLTNTGKWFHVDSGNGKVISDSHMNPYFWQIPYPGTTFYENTGVENAPYSLTISDKLGGAFLKNKLGKTAWTSIDVIQPQECVANISYTGIYKVDICNNDWFCDFCSPQYYVYCTCKPGQFSAIAGRTSGRIGNKCFGVPDRDSLSIMRATSPGGGGFNALDSPNILPGEPGERVYFKKCDVTGSMQFWEIDWRSYKFSYKFFFMPYTEKLGPYFETALSSGSAKAGDPIYHAKCDVYYNPFKQSTQLCNDLDNNYFGLSIPDGNEGRCERLEILSC</sequence>
<evidence type="ECO:0000313" key="3">
    <source>
        <dbReference type="Proteomes" id="UP000612055"/>
    </source>
</evidence>
<feature type="region of interest" description="Disordered" evidence="1">
    <location>
        <begin position="13"/>
        <end position="58"/>
    </location>
</feature>
<keyword evidence="3" id="KW-1185">Reference proteome</keyword>
<proteinExistence type="predicted"/>
<comment type="caution">
    <text evidence="2">The sequence shown here is derived from an EMBL/GenBank/DDBJ whole genome shotgun (WGS) entry which is preliminary data.</text>
</comment>
<gene>
    <name evidence="2" type="ORF">HYH03_007821</name>
</gene>
<dbReference type="EMBL" id="JAEHOE010000034">
    <property type="protein sequence ID" value="KAG2493884.1"/>
    <property type="molecule type" value="Genomic_DNA"/>
</dbReference>
<dbReference type="AlphaFoldDB" id="A0A836BZY4"/>
<organism evidence="2 3">
    <name type="scientific">Edaphochlamys debaryana</name>
    <dbReference type="NCBI Taxonomy" id="47281"/>
    <lineage>
        <taxon>Eukaryota</taxon>
        <taxon>Viridiplantae</taxon>
        <taxon>Chlorophyta</taxon>
        <taxon>core chlorophytes</taxon>
        <taxon>Chlorophyceae</taxon>
        <taxon>CS clade</taxon>
        <taxon>Chlamydomonadales</taxon>
        <taxon>Chlamydomonadales incertae sedis</taxon>
        <taxon>Edaphochlamys</taxon>
    </lineage>
</organism>
<protein>
    <submittedName>
        <fullName evidence="2">Uncharacterized protein</fullName>
    </submittedName>
</protein>
<name>A0A836BZY4_9CHLO</name>